<dbReference type="Proteomes" id="UP001583193">
    <property type="component" value="Unassembled WGS sequence"/>
</dbReference>
<feature type="compositionally biased region" description="Basic and acidic residues" evidence="6">
    <location>
        <begin position="156"/>
        <end position="171"/>
    </location>
</feature>
<evidence type="ECO:0000256" key="2">
    <source>
        <dbReference type="ARBA" id="ARBA00022705"/>
    </source>
</evidence>
<keyword evidence="9" id="KW-1185">Reference proteome</keyword>
<accession>A0ABR3XH71</accession>
<name>A0ABR3XH71_9EURO</name>
<feature type="region of interest" description="Disordered" evidence="6">
    <location>
        <begin position="129"/>
        <end position="285"/>
    </location>
</feature>
<feature type="compositionally biased region" description="Acidic residues" evidence="6">
    <location>
        <begin position="192"/>
        <end position="236"/>
    </location>
</feature>
<dbReference type="EMBL" id="JAVDPF010000018">
    <property type="protein sequence ID" value="KAL1875066.1"/>
    <property type="molecule type" value="Genomic_DNA"/>
</dbReference>
<reference evidence="8 9" key="1">
    <citation type="journal article" date="2024" name="IMA Fungus">
        <title>IMA Genome - F19 : A genome assembly and annotation guide to empower mycologists, including annotated draft genome sequences of Ceratocystis pirilliformis, Diaporthe australafricana, Fusarium ophioides, Paecilomyces lecythidis, and Sporothrix stenoceras.</title>
        <authorList>
            <person name="Aylward J."/>
            <person name="Wilson A.M."/>
            <person name="Visagie C.M."/>
            <person name="Spraker J."/>
            <person name="Barnes I."/>
            <person name="Buitendag C."/>
            <person name="Ceriani C."/>
            <person name="Del Mar Angel L."/>
            <person name="du Plessis D."/>
            <person name="Fuchs T."/>
            <person name="Gasser K."/>
            <person name="Kramer D."/>
            <person name="Li W."/>
            <person name="Munsamy K."/>
            <person name="Piso A."/>
            <person name="Price J.L."/>
            <person name="Sonnekus B."/>
            <person name="Thomas C."/>
            <person name="van der Nest A."/>
            <person name="van Dijk A."/>
            <person name="van Heerden A."/>
            <person name="van Vuuren N."/>
            <person name="Yilmaz N."/>
            <person name="Duong T.A."/>
            <person name="van der Merwe N.A."/>
            <person name="Wingfield M.J."/>
            <person name="Wingfield B.D."/>
        </authorList>
    </citation>
    <scope>NUCLEOTIDE SEQUENCE [LARGE SCALE GENOMIC DNA]</scope>
    <source>
        <strain evidence="8 9">CMW 18167</strain>
    </source>
</reference>
<evidence type="ECO:0000259" key="7">
    <source>
        <dbReference type="Pfam" id="PF00808"/>
    </source>
</evidence>
<feature type="domain" description="Transcription factor CBF/NF-Y/archaeal histone" evidence="7">
    <location>
        <begin position="46"/>
        <end position="104"/>
    </location>
</feature>
<dbReference type="Pfam" id="PF00808">
    <property type="entry name" value="CBFD_NFYB_HMF"/>
    <property type="match status" value="1"/>
</dbReference>
<sequence>MPPRKSTSSVTPAEADETAATPTATQQQLKAQAEGGVNVEDYLLPRSVTLRLAKSVLPPNTTIQKDAVLAIQKAATVFVNYVASHANEHTLKRTLAPADVLSALTELEFDSFRPHIERELAMHTDLANSKRNAKKANSEQTGSQQTQEQTEGVADEASKECKEKEKEKDTVPARGTKRVKRDGNTEGKPSIEDDDGTEEEEEEEEEEHDEEDDDETQEEEQEEDEDEEDEEEETQNDNERVEDLDADSSRRRRMPNPDAADSDAGSESDYDDGPGAQLRENMGLG</sequence>
<feature type="compositionally biased region" description="Basic and acidic residues" evidence="6">
    <location>
        <begin position="181"/>
        <end position="191"/>
    </location>
</feature>
<evidence type="ECO:0000256" key="4">
    <source>
        <dbReference type="ARBA" id="ARBA00039775"/>
    </source>
</evidence>
<dbReference type="PANTHER" id="PTHR46172">
    <property type="entry name" value="DNA POLYMERASE EPSILON SUBUNIT 3"/>
    <property type="match status" value="1"/>
</dbReference>
<gene>
    <name evidence="8" type="ORF">Plec18167_005734</name>
</gene>
<evidence type="ECO:0000313" key="8">
    <source>
        <dbReference type="EMBL" id="KAL1875066.1"/>
    </source>
</evidence>
<evidence type="ECO:0000256" key="6">
    <source>
        <dbReference type="SAM" id="MobiDB-lite"/>
    </source>
</evidence>
<dbReference type="SUPFAM" id="SSF47113">
    <property type="entry name" value="Histone-fold"/>
    <property type="match status" value="1"/>
</dbReference>
<feature type="compositionally biased region" description="Acidic residues" evidence="6">
    <location>
        <begin position="260"/>
        <end position="272"/>
    </location>
</feature>
<keyword evidence="3" id="KW-0539">Nucleus</keyword>
<dbReference type="PANTHER" id="PTHR46172:SF1">
    <property type="entry name" value="DNA POLYMERASE EPSILON SUBUNIT 3"/>
    <property type="match status" value="1"/>
</dbReference>
<feature type="region of interest" description="Disordered" evidence="6">
    <location>
        <begin position="1"/>
        <end position="34"/>
    </location>
</feature>
<comment type="caution">
    <text evidence="8">The sequence shown here is derived from an EMBL/GenBank/DDBJ whole genome shotgun (WGS) entry which is preliminary data.</text>
</comment>
<dbReference type="Gene3D" id="1.10.20.10">
    <property type="entry name" value="Histone, subunit A"/>
    <property type="match status" value="1"/>
</dbReference>
<comment type="subcellular location">
    <subcellularLocation>
        <location evidence="1">Nucleus</location>
    </subcellularLocation>
</comment>
<evidence type="ECO:0000256" key="3">
    <source>
        <dbReference type="ARBA" id="ARBA00023242"/>
    </source>
</evidence>
<organism evidence="8 9">
    <name type="scientific">Paecilomyces lecythidis</name>
    <dbReference type="NCBI Taxonomy" id="3004212"/>
    <lineage>
        <taxon>Eukaryota</taxon>
        <taxon>Fungi</taxon>
        <taxon>Dikarya</taxon>
        <taxon>Ascomycota</taxon>
        <taxon>Pezizomycotina</taxon>
        <taxon>Eurotiomycetes</taxon>
        <taxon>Eurotiomycetidae</taxon>
        <taxon>Eurotiales</taxon>
        <taxon>Thermoascaceae</taxon>
        <taxon>Paecilomyces</taxon>
    </lineage>
</organism>
<dbReference type="CDD" id="cd22928">
    <property type="entry name" value="HFD_POLE3_DPB4"/>
    <property type="match status" value="1"/>
</dbReference>
<feature type="compositionally biased region" description="Basic and acidic residues" evidence="6">
    <location>
        <begin position="237"/>
        <end position="249"/>
    </location>
</feature>
<dbReference type="InterPro" id="IPR003958">
    <property type="entry name" value="CBFA_NFYB_domain"/>
</dbReference>
<feature type="compositionally biased region" description="Polar residues" evidence="6">
    <location>
        <begin position="1"/>
        <end position="11"/>
    </location>
</feature>
<feature type="compositionally biased region" description="Low complexity" evidence="6">
    <location>
        <begin position="18"/>
        <end position="34"/>
    </location>
</feature>
<evidence type="ECO:0000256" key="5">
    <source>
        <dbReference type="ARBA" id="ARBA00042096"/>
    </source>
</evidence>
<dbReference type="InterPro" id="IPR009072">
    <property type="entry name" value="Histone-fold"/>
</dbReference>
<protein>
    <recommendedName>
        <fullName evidence="4">DNA polymerase epsilon subunit D</fullName>
    </recommendedName>
    <alternativeName>
        <fullName evidence="5">DNA polymerase II subunit D</fullName>
    </alternativeName>
</protein>
<evidence type="ECO:0000313" key="9">
    <source>
        <dbReference type="Proteomes" id="UP001583193"/>
    </source>
</evidence>
<feature type="compositionally biased region" description="Low complexity" evidence="6">
    <location>
        <begin position="138"/>
        <end position="152"/>
    </location>
</feature>
<keyword evidence="2" id="KW-0235">DNA replication</keyword>
<evidence type="ECO:0000256" key="1">
    <source>
        <dbReference type="ARBA" id="ARBA00004123"/>
    </source>
</evidence>
<dbReference type="InterPro" id="IPR051377">
    <property type="entry name" value="DNA_Pol-Epsilon_Subunit"/>
</dbReference>
<proteinExistence type="predicted"/>